<feature type="compositionally biased region" description="Basic and acidic residues" evidence="1">
    <location>
        <begin position="92"/>
        <end position="101"/>
    </location>
</feature>
<accession>A0AAN9Z6Z0</accession>
<organism evidence="2 3">
    <name type="scientific">Gryllus longicercus</name>
    <dbReference type="NCBI Taxonomy" id="2509291"/>
    <lineage>
        <taxon>Eukaryota</taxon>
        <taxon>Metazoa</taxon>
        <taxon>Ecdysozoa</taxon>
        <taxon>Arthropoda</taxon>
        <taxon>Hexapoda</taxon>
        <taxon>Insecta</taxon>
        <taxon>Pterygota</taxon>
        <taxon>Neoptera</taxon>
        <taxon>Polyneoptera</taxon>
        <taxon>Orthoptera</taxon>
        <taxon>Ensifera</taxon>
        <taxon>Gryllidea</taxon>
        <taxon>Grylloidea</taxon>
        <taxon>Gryllidae</taxon>
        <taxon>Gryllinae</taxon>
        <taxon>Gryllus</taxon>
    </lineage>
</organism>
<comment type="caution">
    <text evidence="2">The sequence shown here is derived from an EMBL/GenBank/DDBJ whole genome shotgun (WGS) entry which is preliminary data.</text>
</comment>
<evidence type="ECO:0000256" key="1">
    <source>
        <dbReference type="SAM" id="MobiDB-lite"/>
    </source>
</evidence>
<dbReference type="Proteomes" id="UP001378592">
    <property type="component" value="Unassembled WGS sequence"/>
</dbReference>
<protein>
    <submittedName>
        <fullName evidence="2">Uncharacterized protein</fullName>
    </submittedName>
</protein>
<proteinExistence type="predicted"/>
<sequence>MRCVVVGRRVQRGARGCCAQGEAGGGGGGVGGVPAAVHPPHHPRDGSSSSSSGGGGSGGGGPGGGPGGAPQSRVERIHELRAQHQRRHAERRGRYPQDAREERYEEVIRQHLEDPETTAPAASTGYDLYGEMGRPGSRAGISDPARFSHYVNYEEIQQHLSRRQQHYHSQRRETRELHRPVSNFYEYESIQSAARPTHQWSSTVAAADSNSNSLPRHAPLEWAHKNNNNNNNGGPTYSNHQKIYQTAQSAGSSNFRLAAANKRDVPLPMVHNLRGNTKNTNVPSRPQGPFVTQVLIGEQLPAPGSKV</sequence>
<evidence type="ECO:0000313" key="2">
    <source>
        <dbReference type="EMBL" id="KAK7870553.1"/>
    </source>
</evidence>
<name>A0AAN9Z6Z0_9ORTH</name>
<dbReference type="EMBL" id="JAZDUA010000055">
    <property type="protein sequence ID" value="KAK7870553.1"/>
    <property type="molecule type" value="Genomic_DNA"/>
</dbReference>
<feature type="compositionally biased region" description="Gly residues" evidence="1">
    <location>
        <begin position="22"/>
        <end position="32"/>
    </location>
</feature>
<reference evidence="2 3" key="1">
    <citation type="submission" date="2024-03" db="EMBL/GenBank/DDBJ databases">
        <title>The genome assembly and annotation of the cricket Gryllus longicercus Weissman &amp; Gray.</title>
        <authorList>
            <person name="Szrajer S."/>
            <person name="Gray D."/>
            <person name="Ylla G."/>
        </authorList>
    </citation>
    <scope>NUCLEOTIDE SEQUENCE [LARGE SCALE GENOMIC DNA]</scope>
    <source>
        <strain evidence="2">DAG 2021-001</strain>
        <tissue evidence="2">Whole body minus gut</tissue>
    </source>
</reference>
<feature type="region of interest" description="Disordered" evidence="1">
    <location>
        <begin position="82"/>
        <end position="101"/>
    </location>
</feature>
<keyword evidence="3" id="KW-1185">Reference proteome</keyword>
<feature type="compositionally biased region" description="Gly residues" evidence="1">
    <location>
        <begin position="52"/>
        <end position="68"/>
    </location>
</feature>
<gene>
    <name evidence="2" type="ORF">R5R35_009068</name>
</gene>
<evidence type="ECO:0000313" key="3">
    <source>
        <dbReference type="Proteomes" id="UP001378592"/>
    </source>
</evidence>
<dbReference type="AlphaFoldDB" id="A0AAN9Z6Z0"/>
<feature type="region of interest" description="Disordered" evidence="1">
    <location>
        <begin position="17"/>
        <end position="76"/>
    </location>
</feature>